<evidence type="ECO:0000259" key="2">
    <source>
        <dbReference type="PROSITE" id="PS50181"/>
    </source>
</evidence>
<feature type="compositionally biased region" description="Basic and acidic residues" evidence="1">
    <location>
        <begin position="43"/>
        <end position="54"/>
    </location>
</feature>
<keyword evidence="4" id="KW-1185">Reference proteome</keyword>
<feature type="compositionally biased region" description="Acidic residues" evidence="1">
    <location>
        <begin position="69"/>
        <end position="89"/>
    </location>
</feature>
<organism evidence="3 4">
    <name type="scientific">Lophiotrema nucula</name>
    <dbReference type="NCBI Taxonomy" id="690887"/>
    <lineage>
        <taxon>Eukaryota</taxon>
        <taxon>Fungi</taxon>
        <taxon>Dikarya</taxon>
        <taxon>Ascomycota</taxon>
        <taxon>Pezizomycotina</taxon>
        <taxon>Dothideomycetes</taxon>
        <taxon>Pleosporomycetidae</taxon>
        <taxon>Pleosporales</taxon>
        <taxon>Lophiotremataceae</taxon>
        <taxon>Lophiotrema</taxon>
    </lineage>
</organism>
<sequence>MGSYDCYCALCGGPLGNFAKWGSRKTKHRTKRHSRISLKKRRLAGEDVHEDGPRPRTSKIVPEERKSDEDDASPDTDMTEPSPFDDSDTGEMATWYPDENESMFSYYEQHSYDPYVLKKGDTTWLGRCRCLGFNPDAKGITKAFISGRGTYDDYGRFRVRESSDDPNAPDEEDGLPCFSSYDENALPAFPFHETCYELLARALFGEPDTTRIDKDVLYSIFTPLCDDYARSLDQVDYGGIEGIDQTWECIQGEEYSVCDPYSTAGVSQYLESILPASLLNHTESPDLSKKITYDPLTKLPYDILHILVQHLPPKDFLSLLRASWYVTKSTNDNAFWKSFLRRKIMSCFWEIEDLLDNVPEDFDFKRAFLWLNRLTTCRFGMEGYLMGIANRRRIWNVCQQIVPLYRKQVPENDLAGSQDEEARTILQSSASLYMPMVAFPRIKEARTVSTLFIRSWDDISKPCLFETFWNSETALVGIAVTFGIQTRLFGEKGVEGSIVHKYSVSIPENDWINEVVLQMQDVDMFGEPKDPSQYMTAMHVQPTAPVFIVGMKLTLTSGKSIDVKRSPPGCNQRPLIVAVGRHLVGLTGRIASSGIISHLGLLQSFFPGEDLLRDSDPDAEDGPSLLQAQKLLWKPESIEIPLNASSNTRLYPIWRHPTLSMSPFTIPSQHYDVPTEMLPHHALIWAHEASEYRFLRRISVFQPIGGYVSGGSKHDGSDWEAPYPDIVGLRAEYVPDYPCPPRTIGTGGPLPIQRPGWSQHRPDMNPDPKGQSWFEQCMTHFDIDGPGGEIVTEVHVADEAKAVTIRTNCGREIQFGEGRRHVNEWTRLKAEEGRVIVGLVVCFGSLSGWSWEKKARSHWKANTVTILTLPVDKS</sequence>
<dbReference type="AlphaFoldDB" id="A0A6A5ZK18"/>
<name>A0A6A5ZK18_9PLEO</name>
<protein>
    <recommendedName>
        <fullName evidence="2">F-box domain-containing protein</fullName>
    </recommendedName>
</protein>
<dbReference type="PROSITE" id="PS50181">
    <property type="entry name" value="FBOX"/>
    <property type="match status" value="1"/>
</dbReference>
<dbReference type="Proteomes" id="UP000799770">
    <property type="component" value="Unassembled WGS sequence"/>
</dbReference>
<accession>A0A6A5ZK18</accession>
<dbReference type="EMBL" id="ML977315">
    <property type="protein sequence ID" value="KAF2119207.1"/>
    <property type="molecule type" value="Genomic_DNA"/>
</dbReference>
<gene>
    <name evidence="3" type="ORF">BDV96DRAFT_567199</name>
</gene>
<feature type="compositionally biased region" description="Basic residues" evidence="1">
    <location>
        <begin position="23"/>
        <end position="42"/>
    </location>
</feature>
<evidence type="ECO:0000256" key="1">
    <source>
        <dbReference type="SAM" id="MobiDB-lite"/>
    </source>
</evidence>
<dbReference type="InterPro" id="IPR036047">
    <property type="entry name" value="F-box-like_dom_sf"/>
</dbReference>
<dbReference type="SUPFAM" id="SSF81383">
    <property type="entry name" value="F-box domain"/>
    <property type="match status" value="1"/>
</dbReference>
<dbReference type="Gene3D" id="1.20.1280.50">
    <property type="match status" value="1"/>
</dbReference>
<evidence type="ECO:0000313" key="3">
    <source>
        <dbReference type="EMBL" id="KAF2119207.1"/>
    </source>
</evidence>
<dbReference type="OrthoDB" id="9984533at2759"/>
<feature type="domain" description="F-box" evidence="2">
    <location>
        <begin position="293"/>
        <end position="339"/>
    </location>
</feature>
<dbReference type="InterPro" id="IPR001810">
    <property type="entry name" value="F-box_dom"/>
</dbReference>
<evidence type="ECO:0000313" key="4">
    <source>
        <dbReference type="Proteomes" id="UP000799770"/>
    </source>
</evidence>
<proteinExistence type="predicted"/>
<reference evidence="3" key="1">
    <citation type="journal article" date="2020" name="Stud. Mycol.">
        <title>101 Dothideomycetes genomes: a test case for predicting lifestyles and emergence of pathogens.</title>
        <authorList>
            <person name="Haridas S."/>
            <person name="Albert R."/>
            <person name="Binder M."/>
            <person name="Bloem J."/>
            <person name="Labutti K."/>
            <person name="Salamov A."/>
            <person name="Andreopoulos B."/>
            <person name="Baker S."/>
            <person name="Barry K."/>
            <person name="Bills G."/>
            <person name="Bluhm B."/>
            <person name="Cannon C."/>
            <person name="Castanera R."/>
            <person name="Culley D."/>
            <person name="Daum C."/>
            <person name="Ezra D."/>
            <person name="Gonzalez J."/>
            <person name="Henrissat B."/>
            <person name="Kuo A."/>
            <person name="Liang C."/>
            <person name="Lipzen A."/>
            <person name="Lutzoni F."/>
            <person name="Magnuson J."/>
            <person name="Mondo S."/>
            <person name="Nolan M."/>
            <person name="Ohm R."/>
            <person name="Pangilinan J."/>
            <person name="Park H.-J."/>
            <person name="Ramirez L."/>
            <person name="Alfaro M."/>
            <person name="Sun H."/>
            <person name="Tritt A."/>
            <person name="Yoshinaga Y."/>
            <person name="Zwiers L.-H."/>
            <person name="Turgeon B."/>
            <person name="Goodwin S."/>
            <person name="Spatafora J."/>
            <person name="Crous P."/>
            <person name="Grigoriev I."/>
        </authorList>
    </citation>
    <scope>NUCLEOTIDE SEQUENCE</scope>
    <source>
        <strain evidence="3">CBS 627.86</strain>
    </source>
</reference>
<feature type="region of interest" description="Disordered" evidence="1">
    <location>
        <begin position="23"/>
        <end position="93"/>
    </location>
</feature>